<evidence type="ECO:0000313" key="5">
    <source>
        <dbReference type="Proteomes" id="UP000198420"/>
    </source>
</evidence>
<reference evidence="5" key="1">
    <citation type="submission" date="2017-06" db="EMBL/GenBank/DDBJ databases">
        <authorList>
            <person name="Varghese N."/>
            <person name="Submissions S."/>
        </authorList>
    </citation>
    <scope>NUCLEOTIDE SEQUENCE [LARGE SCALE GENOMIC DNA]</scope>
    <source>
        <strain evidence="5">DSM 44485</strain>
    </source>
</reference>
<feature type="region of interest" description="Disordered" evidence="2">
    <location>
        <begin position="143"/>
        <end position="168"/>
    </location>
</feature>
<evidence type="ECO:0000256" key="2">
    <source>
        <dbReference type="SAM" id="MobiDB-lite"/>
    </source>
</evidence>
<dbReference type="Pfam" id="PF25023">
    <property type="entry name" value="TEN_YD-shell"/>
    <property type="match status" value="1"/>
</dbReference>
<accession>A0A238XIN2</accession>
<organism evidence="4 5">
    <name type="scientific">Actinomadura mexicana</name>
    <dbReference type="NCBI Taxonomy" id="134959"/>
    <lineage>
        <taxon>Bacteria</taxon>
        <taxon>Bacillati</taxon>
        <taxon>Actinomycetota</taxon>
        <taxon>Actinomycetes</taxon>
        <taxon>Streptosporangiales</taxon>
        <taxon>Thermomonosporaceae</taxon>
        <taxon>Actinomadura</taxon>
    </lineage>
</organism>
<dbReference type="RefSeq" id="WP_245919173.1">
    <property type="nucleotide sequence ID" value="NZ_FZNP01000004.1"/>
</dbReference>
<proteinExistence type="predicted"/>
<dbReference type="InterPro" id="IPR022385">
    <property type="entry name" value="Rhs_assc_core"/>
</dbReference>
<protein>
    <submittedName>
        <fullName evidence="4">RHS repeat-associated core domain-containing protein</fullName>
    </submittedName>
</protein>
<dbReference type="Gene3D" id="2.180.10.10">
    <property type="entry name" value="RHS repeat-associated core"/>
    <property type="match status" value="1"/>
</dbReference>
<evidence type="ECO:0000313" key="4">
    <source>
        <dbReference type="EMBL" id="SNR57809.1"/>
    </source>
</evidence>
<dbReference type="InterPro" id="IPR056823">
    <property type="entry name" value="TEN-like_YD-shell"/>
</dbReference>
<keyword evidence="5" id="KW-1185">Reference proteome</keyword>
<evidence type="ECO:0000259" key="3">
    <source>
        <dbReference type="Pfam" id="PF25023"/>
    </source>
</evidence>
<evidence type="ECO:0000256" key="1">
    <source>
        <dbReference type="ARBA" id="ARBA00022737"/>
    </source>
</evidence>
<dbReference type="EMBL" id="FZNP01000004">
    <property type="protein sequence ID" value="SNR57809.1"/>
    <property type="molecule type" value="Genomic_DNA"/>
</dbReference>
<dbReference type="PANTHER" id="PTHR32305:SF17">
    <property type="entry name" value="TRNA NUCLEASE WAPA"/>
    <property type="match status" value="1"/>
</dbReference>
<feature type="domain" description="Teneurin-like YD-shell" evidence="3">
    <location>
        <begin position="6"/>
        <end position="106"/>
    </location>
</feature>
<dbReference type="NCBIfam" id="TIGR03696">
    <property type="entry name" value="Rhs_assc_core"/>
    <property type="match status" value="1"/>
</dbReference>
<dbReference type="AlphaFoldDB" id="A0A238XIN2"/>
<keyword evidence="1" id="KW-0677">Repeat</keyword>
<dbReference type="PANTHER" id="PTHR32305">
    <property type="match status" value="1"/>
</dbReference>
<name>A0A238XIN2_9ACTN</name>
<sequence length="262" mass="27646">MRDSSGVRYLIGDHQGTSQVAINAGDQKSFVRRFTPFGQPRGTAEEDSWPNERGFLGGTADPTGLTHLGAREYDPDTGRFISVDPVIDAADPQQMNGYTYAGNSPVTYSDPSGETRCDVGACPTPEQSRCAPAMGGCTDTDGNSIPNGMGPNGRDPGPDNYGPEQDIKSRTTTLGNKVIVAPSSGALAAARNKARSRIPARLLDNCSEGNRLACDWTDPMMGKFICEDNPDWCISYTAGKEIPVVVAAAAATGGKSGSRRPP</sequence>
<dbReference type="Proteomes" id="UP000198420">
    <property type="component" value="Unassembled WGS sequence"/>
</dbReference>
<dbReference type="InterPro" id="IPR050708">
    <property type="entry name" value="T6SS_VgrG/RHS"/>
</dbReference>
<gene>
    <name evidence="4" type="ORF">SAMN06265355_104313</name>
</gene>